<proteinExistence type="predicted"/>
<evidence type="ECO:0000259" key="2">
    <source>
        <dbReference type="Pfam" id="PF00801"/>
    </source>
</evidence>
<evidence type="ECO:0000313" key="4">
    <source>
        <dbReference type="Proteomes" id="UP000604475"/>
    </source>
</evidence>
<feature type="domain" description="PKD" evidence="2">
    <location>
        <begin position="645"/>
        <end position="715"/>
    </location>
</feature>
<dbReference type="CDD" id="cd00146">
    <property type="entry name" value="PKD"/>
    <property type="match status" value="1"/>
</dbReference>
<dbReference type="Pfam" id="PF00801">
    <property type="entry name" value="PKD"/>
    <property type="match status" value="1"/>
</dbReference>
<gene>
    <name evidence="3" type="ORF">I7412_17325</name>
</gene>
<feature type="region of interest" description="Disordered" evidence="1">
    <location>
        <begin position="1"/>
        <end position="43"/>
    </location>
</feature>
<dbReference type="InterPro" id="IPR000601">
    <property type="entry name" value="PKD_dom"/>
</dbReference>
<comment type="caution">
    <text evidence="3">The sequence shown here is derived from an EMBL/GenBank/DDBJ whole genome shotgun (WGS) entry which is preliminary data.</text>
</comment>
<protein>
    <submittedName>
        <fullName evidence="3">PKD domain-containing protein</fullName>
    </submittedName>
</protein>
<dbReference type="EMBL" id="JAEACQ010000197">
    <property type="protein sequence ID" value="MBL7628886.1"/>
    <property type="molecule type" value="Genomic_DNA"/>
</dbReference>
<name>A0A937RN25_9ACTN</name>
<organism evidence="3 4">
    <name type="scientific">Frankia nepalensis</name>
    <dbReference type="NCBI Taxonomy" id="1836974"/>
    <lineage>
        <taxon>Bacteria</taxon>
        <taxon>Bacillati</taxon>
        <taxon>Actinomycetota</taxon>
        <taxon>Actinomycetes</taxon>
        <taxon>Frankiales</taxon>
        <taxon>Frankiaceae</taxon>
        <taxon>Frankia</taxon>
    </lineage>
</organism>
<dbReference type="InterPro" id="IPR035986">
    <property type="entry name" value="PKD_dom_sf"/>
</dbReference>
<dbReference type="Gene3D" id="2.60.40.10">
    <property type="entry name" value="Immunoglobulins"/>
    <property type="match status" value="1"/>
</dbReference>
<keyword evidence="4" id="KW-1185">Reference proteome</keyword>
<feature type="compositionally biased region" description="Basic and acidic residues" evidence="1">
    <location>
        <begin position="32"/>
        <end position="42"/>
    </location>
</feature>
<dbReference type="InterPro" id="IPR013783">
    <property type="entry name" value="Ig-like_fold"/>
</dbReference>
<dbReference type="SUPFAM" id="SSF49299">
    <property type="entry name" value="PKD domain"/>
    <property type="match status" value="1"/>
</dbReference>
<accession>A0A937RN25</accession>
<evidence type="ECO:0000256" key="1">
    <source>
        <dbReference type="SAM" id="MobiDB-lite"/>
    </source>
</evidence>
<dbReference type="AlphaFoldDB" id="A0A937RN25"/>
<dbReference type="Proteomes" id="UP000604475">
    <property type="component" value="Unassembled WGS sequence"/>
</dbReference>
<dbReference type="GO" id="GO:0005975">
    <property type="term" value="P:carbohydrate metabolic process"/>
    <property type="evidence" value="ECO:0007669"/>
    <property type="project" value="UniProtKB-ARBA"/>
</dbReference>
<evidence type="ECO:0000313" key="3">
    <source>
        <dbReference type="EMBL" id="MBL7628886.1"/>
    </source>
</evidence>
<reference evidence="3" key="1">
    <citation type="submission" date="2020-12" db="EMBL/GenBank/DDBJ databases">
        <title>Genomic characterization of non-nitrogen-fixing Frankia strains.</title>
        <authorList>
            <person name="Carlos-Shanley C."/>
            <person name="Guerra T."/>
            <person name="Hahn D."/>
        </authorList>
    </citation>
    <scope>NUCLEOTIDE SEQUENCE</scope>
    <source>
        <strain evidence="3">CN6</strain>
    </source>
</reference>
<sequence>MTAVDTSVTPDSLTTLSGKRGADAPLRFPRPGSDRPTRHGREAPVVVEGLRRRGSGWVIPLAVATAVTAGLVPLATTTAAGAGGLPDCAPASPGGPVFVTDRCVDPDLREPYTDVDEQRVTTDPATGTTVRYRYIHGGFTGTNARFSFYFPAAEKYQGRFFEYTYPTIAEEDATPATIAFALSHGAYAVSTNNGGGVTAAPVLGGYRVNAAAAKYSRVVADGVYRKPGRPRGYIYGGSGGAYQTLGALENTSGVWDGGVPMVPGVPNAIPSFQASQVLALRVLADKLPQIADAVAPGGSGDPYAGLTPVQAGVLREVTRLGFPPRGWWQYGSMYGGSFGAVQAVVRATDPGYVNDFWNVPGYEGADDPAVAAARVQYDTTIQSLVGTPATGVVLAGLPAGDLTGADLVVTSGAAAGKSLTFGAIDGNTVSFPWGADPAVTNALAAGDRVRIDTSWSVALQYYQRHSVPGTDQYGWNQYRGAGGAPVYAQRPYLVGPLLAANAGGAAPTGRFHGKMIMLASTMDIQAYSWSADWYAKRATPARGGQTSDSFRLWYMDNADHVAPEAIGPGAAAHVVGYTGEWQRALLDLDAWVTRGVRPPASSRYTVDADSQVTVAATAGQRGGVQPVVALTARAARGKPAADRVEVVAGQPVAFTARASTPPGAGKIVKVEWDFVGAGTFPDPARGVRVGPEANVDATHVYGAPGTYFAVVRVTAQRDGDPRTPFALVQNLDTVRVVVR</sequence>
<feature type="compositionally biased region" description="Polar residues" evidence="1">
    <location>
        <begin position="1"/>
        <end position="17"/>
    </location>
</feature>